<evidence type="ECO:0000256" key="7">
    <source>
        <dbReference type="ARBA" id="ARBA00049158"/>
    </source>
</evidence>
<evidence type="ECO:0000256" key="1">
    <source>
        <dbReference type="ARBA" id="ARBA00004970"/>
    </source>
</evidence>
<dbReference type="EMBL" id="WBXO01000009">
    <property type="protein sequence ID" value="KAB2951785.1"/>
    <property type="molecule type" value="Genomic_DNA"/>
</dbReference>
<reference evidence="10 11" key="1">
    <citation type="submission" date="2019-10" db="EMBL/GenBank/DDBJ databases">
        <title>Whole-genome sequence of the extremophile Heliorestis acidaminivorans DSM 24790.</title>
        <authorList>
            <person name="Kyndt J.A."/>
            <person name="Meyer T.E."/>
        </authorList>
    </citation>
    <scope>NUCLEOTIDE SEQUENCE [LARGE SCALE GENOMIC DNA]</scope>
    <source>
        <strain evidence="10 11">DSM 24790</strain>
    </source>
</reference>
<evidence type="ECO:0000259" key="9">
    <source>
        <dbReference type="Pfam" id="PF02811"/>
    </source>
</evidence>
<dbReference type="Gene3D" id="3.20.20.140">
    <property type="entry name" value="Metal-dependent hydrolases"/>
    <property type="match status" value="1"/>
</dbReference>
<name>A0A6I0F0F6_9FIRM</name>
<dbReference type="PANTHER" id="PTHR21039">
    <property type="entry name" value="HISTIDINOL PHOSPHATASE-RELATED"/>
    <property type="match status" value="1"/>
</dbReference>
<evidence type="ECO:0000256" key="6">
    <source>
        <dbReference type="ARBA" id="ARBA00023102"/>
    </source>
</evidence>
<dbReference type="InterPro" id="IPR016195">
    <property type="entry name" value="Pol/histidinol_Pase-like"/>
</dbReference>
<sequence>MLIDSHVHTRFSTDSKMTIEEALEVAKEKGIGFIVTEHLDLDYPEAESFLFDLDQYFSEYEPYRDDNLGLGVEIGMVECLEEKYSQIISAYPFDFVIGSIHVVDTVEVHVEEFSKLGTKRKVYEKYFKAMNRCLESYDIIDSLGHIDYIARYSRFVDQEIYYEEFHEHIDPVLKVLVEKEKALEINTRRLTKKEIITALLPIYKRFRTLGGTMVTIGSDAHVAKDVGKGMAEALEIAEQSNLKVVSYSQRKPEYINL</sequence>
<comment type="pathway">
    <text evidence="1 8">Amino-acid biosynthesis; L-histidine biosynthesis; L-histidine from 5-phospho-alpha-D-ribose 1-diphosphate: step 8/9.</text>
</comment>
<comment type="similarity">
    <text evidence="2 8">Belongs to the PHP hydrolase family. HisK subfamily.</text>
</comment>
<dbReference type="RefSeq" id="WP_151620821.1">
    <property type="nucleotide sequence ID" value="NZ_WBXO01000009.1"/>
</dbReference>
<dbReference type="UniPathway" id="UPA00031">
    <property type="reaction ID" value="UER00013"/>
</dbReference>
<evidence type="ECO:0000256" key="5">
    <source>
        <dbReference type="ARBA" id="ARBA00022801"/>
    </source>
</evidence>
<comment type="catalytic activity">
    <reaction evidence="7 8">
        <text>L-histidinol phosphate + H2O = L-histidinol + phosphate</text>
        <dbReference type="Rhea" id="RHEA:14465"/>
        <dbReference type="ChEBI" id="CHEBI:15377"/>
        <dbReference type="ChEBI" id="CHEBI:43474"/>
        <dbReference type="ChEBI" id="CHEBI:57699"/>
        <dbReference type="ChEBI" id="CHEBI:57980"/>
        <dbReference type="EC" id="3.1.3.15"/>
    </reaction>
</comment>
<evidence type="ECO:0000256" key="4">
    <source>
        <dbReference type="ARBA" id="ARBA00022605"/>
    </source>
</evidence>
<dbReference type="Pfam" id="PF02811">
    <property type="entry name" value="PHP"/>
    <property type="match status" value="1"/>
</dbReference>
<evidence type="ECO:0000313" key="11">
    <source>
        <dbReference type="Proteomes" id="UP000468766"/>
    </source>
</evidence>
<dbReference type="AlphaFoldDB" id="A0A6I0F0F6"/>
<gene>
    <name evidence="10" type="ORF">F9B85_10860</name>
</gene>
<feature type="domain" description="PHP" evidence="9">
    <location>
        <begin position="4"/>
        <end position="187"/>
    </location>
</feature>
<protein>
    <recommendedName>
        <fullName evidence="3 8">Histidinol-phosphatase</fullName>
        <shortName evidence="8">HolPase</shortName>
        <ecNumber evidence="3 8">3.1.3.15</ecNumber>
    </recommendedName>
</protein>
<dbReference type="GO" id="GO:0005737">
    <property type="term" value="C:cytoplasm"/>
    <property type="evidence" value="ECO:0007669"/>
    <property type="project" value="TreeGrafter"/>
</dbReference>
<dbReference type="NCBIfam" id="NF004086">
    <property type="entry name" value="PRK05588.1"/>
    <property type="match status" value="1"/>
</dbReference>
<dbReference type="Proteomes" id="UP000468766">
    <property type="component" value="Unassembled WGS sequence"/>
</dbReference>
<evidence type="ECO:0000256" key="8">
    <source>
        <dbReference type="RuleBase" id="RU366003"/>
    </source>
</evidence>
<keyword evidence="4 8" id="KW-0028">Amino-acid biosynthesis</keyword>
<dbReference type="InterPro" id="IPR010140">
    <property type="entry name" value="Histidinol_P_phosphatase_HisJ"/>
</dbReference>
<accession>A0A6I0F0F6</accession>
<dbReference type="SUPFAM" id="SSF89550">
    <property type="entry name" value="PHP domain-like"/>
    <property type="match status" value="1"/>
</dbReference>
<proteinExistence type="inferred from homology"/>
<evidence type="ECO:0000256" key="2">
    <source>
        <dbReference type="ARBA" id="ARBA00009152"/>
    </source>
</evidence>
<evidence type="ECO:0000313" key="10">
    <source>
        <dbReference type="EMBL" id="KAB2951785.1"/>
    </source>
</evidence>
<dbReference type="EC" id="3.1.3.15" evidence="3 8"/>
<dbReference type="PANTHER" id="PTHR21039:SF0">
    <property type="entry name" value="HISTIDINOL-PHOSPHATASE"/>
    <property type="match status" value="1"/>
</dbReference>
<dbReference type="GO" id="GO:0004401">
    <property type="term" value="F:histidinol-phosphatase activity"/>
    <property type="evidence" value="ECO:0007669"/>
    <property type="project" value="UniProtKB-UniRule"/>
</dbReference>
<keyword evidence="5 8" id="KW-0378">Hydrolase</keyword>
<organism evidence="10 11">
    <name type="scientific">Heliorestis acidaminivorans</name>
    <dbReference type="NCBI Taxonomy" id="553427"/>
    <lineage>
        <taxon>Bacteria</taxon>
        <taxon>Bacillati</taxon>
        <taxon>Bacillota</taxon>
        <taxon>Clostridia</taxon>
        <taxon>Eubacteriales</taxon>
        <taxon>Heliobacteriaceae</taxon>
        <taxon>Heliorestis</taxon>
    </lineage>
</organism>
<dbReference type="OrthoDB" id="9775255at2"/>
<dbReference type="GO" id="GO:0000105">
    <property type="term" value="P:L-histidine biosynthetic process"/>
    <property type="evidence" value="ECO:0007669"/>
    <property type="project" value="UniProtKB-UniRule"/>
</dbReference>
<comment type="caution">
    <text evidence="10">The sequence shown here is derived from an EMBL/GenBank/DDBJ whole genome shotgun (WGS) entry which is preliminary data.</text>
</comment>
<keyword evidence="11" id="KW-1185">Reference proteome</keyword>
<evidence type="ECO:0000256" key="3">
    <source>
        <dbReference type="ARBA" id="ARBA00013085"/>
    </source>
</evidence>
<dbReference type="InterPro" id="IPR004013">
    <property type="entry name" value="PHP_dom"/>
</dbReference>
<dbReference type="NCBIfam" id="TIGR01856">
    <property type="entry name" value="hisJ_fam"/>
    <property type="match status" value="1"/>
</dbReference>
<keyword evidence="6 8" id="KW-0368">Histidine biosynthesis</keyword>